<dbReference type="InterPro" id="IPR015797">
    <property type="entry name" value="NUDIX_hydrolase-like_dom_sf"/>
</dbReference>
<evidence type="ECO:0000313" key="2">
    <source>
        <dbReference type="Proteomes" id="UP001258181"/>
    </source>
</evidence>
<dbReference type="RefSeq" id="WP_310261748.1">
    <property type="nucleotide sequence ID" value="NZ_JAVDWA010000009.1"/>
</dbReference>
<reference evidence="1 2" key="1">
    <citation type="submission" date="2023-07" db="EMBL/GenBank/DDBJ databases">
        <title>Sorghum-associated microbial communities from plants grown in Nebraska, USA.</title>
        <authorList>
            <person name="Schachtman D."/>
        </authorList>
    </citation>
    <scope>NUCLEOTIDE SEQUENCE [LARGE SCALE GENOMIC DNA]</scope>
    <source>
        <strain evidence="1 2">BE211</strain>
    </source>
</reference>
<organism evidence="1 2">
    <name type="scientific">Fictibacillus barbaricus</name>
    <dbReference type="NCBI Taxonomy" id="182136"/>
    <lineage>
        <taxon>Bacteria</taxon>
        <taxon>Bacillati</taxon>
        <taxon>Bacillota</taxon>
        <taxon>Bacilli</taxon>
        <taxon>Bacillales</taxon>
        <taxon>Fictibacillaceae</taxon>
        <taxon>Fictibacillus</taxon>
    </lineage>
</organism>
<evidence type="ECO:0000313" key="1">
    <source>
        <dbReference type="EMBL" id="MDR7074571.1"/>
    </source>
</evidence>
<comment type="caution">
    <text evidence="1">The sequence shown here is derived from an EMBL/GenBank/DDBJ whole genome shotgun (WGS) entry which is preliminary data.</text>
</comment>
<proteinExistence type="predicted"/>
<gene>
    <name evidence="1" type="ORF">J2X07_003568</name>
</gene>
<keyword evidence="2" id="KW-1185">Reference proteome</keyword>
<dbReference type="SUPFAM" id="SSF55811">
    <property type="entry name" value="Nudix"/>
    <property type="match status" value="1"/>
</dbReference>
<dbReference type="EMBL" id="JAVDWA010000009">
    <property type="protein sequence ID" value="MDR7074571.1"/>
    <property type="molecule type" value="Genomic_DNA"/>
</dbReference>
<sequence length="59" mass="6726">MYKIRSSVKALIIQENRLLTIEKQKNGIKKYIIPGGGQEFNETLADAVKRECMKKSVSK</sequence>
<name>A0ABU1U5B9_9BACL</name>
<protein>
    <submittedName>
        <fullName evidence="1">ADP-ribose pyrophosphatase YjhB (NUDIX family)</fullName>
    </submittedName>
</protein>
<accession>A0ABU1U5B9</accession>
<dbReference type="Proteomes" id="UP001258181">
    <property type="component" value="Unassembled WGS sequence"/>
</dbReference>
<dbReference type="Gene3D" id="3.90.79.10">
    <property type="entry name" value="Nucleoside Triphosphate Pyrophosphohydrolase"/>
    <property type="match status" value="1"/>
</dbReference>